<dbReference type="SUPFAM" id="SSF53383">
    <property type="entry name" value="PLP-dependent transferases"/>
    <property type="match status" value="1"/>
</dbReference>
<keyword evidence="6" id="KW-0663">Pyridoxal phosphate</keyword>
<dbReference type="PROSITE" id="PS00105">
    <property type="entry name" value="AA_TRANSFER_CLASS_1"/>
    <property type="match status" value="1"/>
</dbReference>
<dbReference type="PANTHER" id="PTHR46383">
    <property type="entry name" value="ASPARTATE AMINOTRANSFERASE"/>
    <property type="match status" value="1"/>
</dbReference>
<evidence type="ECO:0000256" key="4">
    <source>
        <dbReference type="ARBA" id="ARBA00022576"/>
    </source>
</evidence>
<evidence type="ECO:0000256" key="6">
    <source>
        <dbReference type="ARBA" id="ARBA00022898"/>
    </source>
</evidence>
<keyword evidence="5 7" id="KW-0808">Transferase</keyword>
<dbReference type="InterPro" id="IPR036263">
    <property type="entry name" value="Chorismate_II_sf"/>
</dbReference>
<keyword evidence="4 7" id="KW-0032">Aminotransferase</keyword>
<dbReference type="InterPro" id="IPR004838">
    <property type="entry name" value="NHTrfase_class1_PyrdxlP-BS"/>
</dbReference>
<dbReference type="Gene3D" id="1.20.59.10">
    <property type="entry name" value="Chorismate mutase"/>
    <property type="match status" value="1"/>
</dbReference>
<dbReference type="InterPro" id="IPR004839">
    <property type="entry name" value="Aminotransferase_I/II_large"/>
</dbReference>
<feature type="non-terminal residue" evidence="9">
    <location>
        <position position="326"/>
    </location>
</feature>
<reference evidence="9 10" key="1">
    <citation type="journal article" date="2012" name="J. Bacteriol.">
        <title>Genome sequence of "Candidatus Nitrosopumilus salaria" BD31, an ammonia-oxidizing archaeon from the San Francisco Bay estuary.</title>
        <authorList>
            <person name="Mosier A.C."/>
            <person name="Allen E.E."/>
            <person name="Kim M."/>
            <person name="Ferriera S."/>
            <person name="Francis C.A."/>
        </authorList>
    </citation>
    <scope>NUCLEOTIDE SEQUENCE [LARGE SCALE GENOMIC DNA]</scope>
    <source>
        <strain evidence="9 10">BD31</strain>
    </source>
</reference>
<dbReference type="OrthoDB" id="372018at2157"/>
<name>I3D1T7_9ARCH</name>
<dbReference type="SUPFAM" id="SSF48600">
    <property type="entry name" value="Chorismate mutase II"/>
    <property type="match status" value="1"/>
</dbReference>
<sequence>MSEINDLRNKMDEVTLQMIELLKTRTDIAKEIGEVKKNIGKGVTDELREDSLREKVIRLCKNIGLDETIATKFLNFLLNESVKVQSADKQTHLSIFLKAKSLEEQGKKIIHMEVGEPDFLPPPIVKSALEEVFDKGFLKYGQSKGMPVFREALAKYVSKKFNVKTTQDNILVSPGARFSVFTAITTLLNPGDEMIVIEPAWPAYKDCALNSGIKVRTINTTLEDKWEPAIEQIKNMINSNTKMIVLNYPNNPTGKILNEKVQDSIVELATKNNLYILSDEIYSEYSKNNWKSILNYNYEKSIVTQSFSKSHAMTGFRIGYAIADSK</sequence>
<dbReference type="PROSITE" id="PS51168">
    <property type="entry name" value="CHORISMATE_MUT_2"/>
    <property type="match status" value="1"/>
</dbReference>
<keyword evidence="10" id="KW-1185">Reference proteome</keyword>
<dbReference type="Gene3D" id="3.40.640.10">
    <property type="entry name" value="Type I PLP-dependent aspartate aminotransferase-like (Major domain)"/>
    <property type="match status" value="1"/>
</dbReference>
<evidence type="ECO:0000256" key="7">
    <source>
        <dbReference type="RuleBase" id="RU000481"/>
    </source>
</evidence>
<dbReference type="CDD" id="cd00609">
    <property type="entry name" value="AAT_like"/>
    <property type="match status" value="1"/>
</dbReference>
<comment type="similarity">
    <text evidence="2 7">Belongs to the class-I pyridoxal-phosphate-dependent aminotransferase family.</text>
</comment>
<evidence type="ECO:0000259" key="8">
    <source>
        <dbReference type="PROSITE" id="PS51168"/>
    </source>
</evidence>
<comment type="caution">
    <text evidence="9">The sequence shown here is derived from an EMBL/GenBank/DDBJ whole genome shotgun (WGS) entry which is preliminary data.</text>
</comment>
<accession>I3D1T7</accession>
<evidence type="ECO:0000256" key="3">
    <source>
        <dbReference type="ARBA" id="ARBA00011738"/>
    </source>
</evidence>
<evidence type="ECO:0000256" key="1">
    <source>
        <dbReference type="ARBA" id="ARBA00001933"/>
    </source>
</evidence>
<dbReference type="InterPro" id="IPR036979">
    <property type="entry name" value="CM_dom_sf"/>
</dbReference>
<dbReference type="EC" id="2.6.1.-" evidence="7"/>
<comment type="cofactor">
    <cofactor evidence="1 7">
        <name>pyridoxal 5'-phosphate</name>
        <dbReference type="ChEBI" id="CHEBI:597326"/>
    </cofactor>
</comment>
<protein>
    <recommendedName>
        <fullName evidence="7">Aminotransferase</fullName>
        <ecNumber evidence="7">2.6.1.-</ecNumber>
    </recommendedName>
</protein>
<dbReference type="EMBL" id="AEXL02000105">
    <property type="protein sequence ID" value="EIJ65680.1"/>
    <property type="molecule type" value="Genomic_DNA"/>
</dbReference>
<evidence type="ECO:0000313" key="10">
    <source>
        <dbReference type="Proteomes" id="UP000003423"/>
    </source>
</evidence>
<dbReference type="GO" id="GO:0006520">
    <property type="term" value="P:amino acid metabolic process"/>
    <property type="evidence" value="ECO:0007669"/>
    <property type="project" value="InterPro"/>
</dbReference>
<proteinExistence type="inferred from homology"/>
<dbReference type="GO" id="GO:0046417">
    <property type="term" value="P:chorismate metabolic process"/>
    <property type="evidence" value="ECO:0007669"/>
    <property type="project" value="InterPro"/>
</dbReference>
<dbReference type="GO" id="GO:0008483">
    <property type="term" value="F:transaminase activity"/>
    <property type="evidence" value="ECO:0007669"/>
    <property type="project" value="UniProtKB-KW"/>
</dbReference>
<evidence type="ECO:0000313" key="9">
    <source>
        <dbReference type="EMBL" id="EIJ65680.1"/>
    </source>
</evidence>
<feature type="domain" description="Chorismate mutase" evidence="8">
    <location>
        <begin position="1"/>
        <end position="89"/>
    </location>
</feature>
<dbReference type="InterPro" id="IPR050596">
    <property type="entry name" value="AspAT/PAT-like"/>
</dbReference>
<comment type="subunit">
    <text evidence="3">Homodimer.</text>
</comment>
<evidence type="ECO:0000256" key="5">
    <source>
        <dbReference type="ARBA" id="ARBA00022679"/>
    </source>
</evidence>
<dbReference type="SMART" id="SM00830">
    <property type="entry name" value="CM_2"/>
    <property type="match status" value="1"/>
</dbReference>
<dbReference type="PANTHER" id="PTHR46383:SF1">
    <property type="entry name" value="ASPARTATE AMINOTRANSFERASE"/>
    <property type="match status" value="1"/>
</dbReference>
<dbReference type="AlphaFoldDB" id="I3D1T7"/>
<dbReference type="InterPro" id="IPR002701">
    <property type="entry name" value="CM_II_prokaryot"/>
</dbReference>
<dbReference type="RefSeq" id="WP_008299962.1">
    <property type="nucleotide sequence ID" value="NZ_AEXL02000105.1"/>
</dbReference>
<dbReference type="InterPro" id="IPR015424">
    <property type="entry name" value="PyrdxlP-dep_Trfase"/>
</dbReference>
<dbReference type="Pfam" id="PF01817">
    <property type="entry name" value="CM_2"/>
    <property type="match status" value="1"/>
</dbReference>
<organism evidence="9 10">
    <name type="scientific">Candidatus Nitrosopumilus salarius BD31</name>
    <dbReference type="NCBI Taxonomy" id="859350"/>
    <lineage>
        <taxon>Archaea</taxon>
        <taxon>Nitrososphaerota</taxon>
        <taxon>Nitrososphaeria</taxon>
        <taxon>Nitrosopumilales</taxon>
        <taxon>Nitrosopumilaceae</taxon>
        <taxon>Nitrosopumilus</taxon>
    </lineage>
</organism>
<dbReference type="InterPro" id="IPR015421">
    <property type="entry name" value="PyrdxlP-dep_Trfase_major"/>
</dbReference>
<dbReference type="Pfam" id="PF00155">
    <property type="entry name" value="Aminotran_1_2"/>
    <property type="match status" value="1"/>
</dbReference>
<dbReference type="Proteomes" id="UP000003423">
    <property type="component" value="Unassembled WGS sequence"/>
</dbReference>
<dbReference type="GO" id="GO:0030170">
    <property type="term" value="F:pyridoxal phosphate binding"/>
    <property type="evidence" value="ECO:0007669"/>
    <property type="project" value="InterPro"/>
</dbReference>
<dbReference type="GO" id="GO:0004106">
    <property type="term" value="F:chorismate mutase activity"/>
    <property type="evidence" value="ECO:0007669"/>
    <property type="project" value="InterPro"/>
</dbReference>
<gene>
    <name evidence="9" type="ORF">BD31_I1734</name>
</gene>
<evidence type="ECO:0000256" key="2">
    <source>
        <dbReference type="ARBA" id="ARBA00007441"/>
    </source>
</evidence>